<accession>A0A1C7MSP1</accession>
<organism evidence="2 3">
    <name type="scientific">Grifola frondosa</name>
    <name type="common">Maitake</name>
    <name type="synonym">Polyporus frondosus</name>
    <dbReference type="NCBI Taxonomy" id="5627"/>
    <lineage>
        <taxon>Eukaryota</taxon>
        <taxon>Fungi</taxon>
        <taxon>Dikarya</taxon>
        <taxon>Basidiomycota</taxon>
        <taxon>Agaricomycotina</taxon>
        <taxon>Agaricomycetes</taxon>
        <taxon>Polyporales</taxon>
        <taxon>Grifolaceae</taxon>
        <taxon>Grifola</taxon>
    </lineage>
</organism>
<dbReference type="EMBL" id="LUGG01000001">
    <property type="protein sequence ID" value="OBZ79882.1"/>
    <property type="molecule type" value="Genomic_DNA"/>
</dbReference>
<protein>
    <submittedName>
        <fullName evidence="2">Uncharacterized protein</fullName>
    </submittedName>
</protein>
<evidence type="ECO:0000313" key="2">
    <source>
        <dbReference type="EMBL" id="OBZ79882.1"/>
    </source>
</evidence>
<proteinExistence type="predicted"/>
<evidence type="ECO:0000313" key="3">
    <source>
        <dbReference type="Proteomes" id="UP000092993"/>
    </source>
</evidence>
<feature type="compositionally biased region" description="Basic and acidic residues" evidence="1">
    <location>
        <begin position="1"/>
        <end position="16"/>
    </location>
</feature>
<comment type="caution">
    <text evidence="2">The sequence shown here is derived from an EMBL/GenBank/DDBJ whole genome shotgun (WGS) entry which is preliminary data.</text>
</comment>
<sequence length="70" mass="7936">MDAVSKERTNDTDKSQTSDVITVGSWEPNCKLEKKKRNNQLWVVRTTTAGIVLQDGEDELETVPPAYELR</sequence>
<evidence type="ECO:0000256" key="1">
    <source>
        <dbReference type="SAM" id="MobiDB-lite"/>
    </source>
</evidence>
<dbReference type="AlphaFoldDB" id="A0A1C7MSP1"/>
<dbReference type="Proteomes" id="UP000092993">
    <property type="component" value="Unassembled WGS sequence"/>
</dbReference>
<name>A0A1C7MSP1_GRIFR</name>
<gene>
    <name evidence="2" type="ORF">A0H81_01537</name>
</gene>
<reference evidence="2 3" key="1">
    <citation type="submission" date="2016-03" db="EMBL/GenBank/DDBJ databases">
        <title>Whole genome sequencing of Grifola frondosa 9006-11.</title>
        <authorList>
            <person name="Min B."/>
            <person name="Park H."/>
            <person name="Kim J.-G."/>
            <person name="Cho H."/>
            <person name="Oh Y.-L."/>
            <person name="Kong W.-S."/>
            <person name="Choi I.-G."/>
        </authorList>
    </citation>
    <scope>NUCLEOTIDE SEQUENCE [LARGE SCALE GENOMIC DNA]</scope>
    <source>
        <strain evidence="2 3">9006-11</strain>
    </source>
</reference>
<feature type="region of interest" description="Disordered" evidence="1">
    <location>
        <begin position="1"/>
        <end position="20"/>
    </location>
</feature>
<keyword evidence="3" id="KW-1185">Reference proteome</keyword>